<feature type="domain" description="DEAD/DEAH-box helicase" evidence="1">
    <location>
        <begin position="114"/>
        <end position="153"/>
    </location>
</feature>
<keyword evidence="2" id="KW-0547">Nucleotide-binding</keyword>
<protein>
    <submittedName>
        <fullName evidence="2">Ethylene-responsive Rna helicase</fullName>
    </submittedName>
</protein>
<keyword evidence="2" id="KW-0067">ATP-binding</keyword>
<keyword evidence="2" id="KW-0378">Hydrolase</keyword>
<keyword evidence="3" id="KW-1185">Reference proteome</keyword>
<comment type="caution">
    <text evidence="2">The sequence shown here is derived from an EMBL/GenBank/DDBJ whole genome shotgun (WGS) entry which is preliminary data.</text>
</comment>
<feature type="non-terminal residue" evidence="2">
    <location>
        <position position="1"/>
    </location>
</feature>
<dbReference type="InterPro" id="IPR011545">
    <property type="entry name" value="DEAD/DEAH_box_helicase_dom"/>
</dbReference>
<dbReference type="Pfam" id="PF00270">
    <property type="entry name" value="DEAD"/>
    <property type="match status" value="1"/>
</dbReference>
<sequence length="209" mass="23053">IFRGFIAEEEILVGVKVGQKKELPPVDHSTIKYLPFRKNVYVQVREIALLKDHEVEAIRKTHGNIKIRGKNCPRPIKTFFQCGLPERIVKGSTSRLSCAISQLIQKREYVEPFPIQMQAIPALMSGRDVIGVAETGSGKTLAYVLPMLRHVLDQPALKDAVNLRCVVVYGGTGIGEQLGALRRGVEVVVGTPGRLIDVFTISNGKVTNL</sequence>
<evidence type="ECO:0000313" key="3">
    <source>
        <dbReference type="Proteomes" id="UP000823046"/>
    </source>
</evidence>
<dbReference type="Proteomes" id="UP000823046">
    <property type="component" value="Unassembled WGS sequence"/>
</dbReference>
<dbReference type="GO" id="GO:0004386">
    <property type="term" value="F:helicase activity"/>
    <property type="evidence" value="ECO:0007669"/>
    <property type="project" value="UniProtKB-KW"/>
</dbReference>
<gene>
    <name evidence="2" type="ORF">IE077_004556</name>
</gene>
<dbReference type="PANTHER" id="PTHR47958">
    <property type="entry name" value="ATP-DEPENDENT RNA HELICASE DBP3"/>
    <property type="match status" value="1"/>
</dbReference>
<dbReference type="EMBL" id="JADAQX010001755">
    <property type="protein sequence ID" value="KAF8817725.1"/>
    <property type="molecule type" value="Genomic_DNA"/>
</dbReference>
<feature type="non-terminal residue" evidence="2">
    <location>
        <position position="209"/>
    </location>
</feature>
<dbReference type="InterPro" id="IPR027417">
    <property type="entry name" value="P-loop_NTPase"/>
</dbReference>
<keyword evidence="2" id="KW-0347">Helicase</keyword>
<proteinExistence type="predicted"/>
<name>A0ABQ7J3R2_9APIC</name>
<dbReference type="Gene3D" id="3.40.50.300">
    <property type="entry name" value="P-loop containing nucleotide triphosphate hydrolases"/>
    <property type="match status" value="2"/>
</dbReference>
<evidence type="ECO:0000259" key="1">
    <source>
        <dbReference type="Pfam" id="PF00270"/>
    </source>
</evidence>
<evidence type="ECO:0000313" key="2">
    <source>
        <dbReference type="EMBL" id="KAF8817725.1"/>
    </source>
</evidence>
<reference evidence="2 3" key="1">
    <citation type="journal article" date="2020" name="bioRxiv">
        <title>Metabolic contributions of an alphaproteobacterial endosymbiont in the apicomplexan Cardiosporidium cionae.</title>
        <authorList>
            <person name="Hunter E.S."/>
            <person name="Paight C.J."/>
            <person name="Lane C.E."/>
        </authorList>
    </citation>
    <scope>NUCLEOTIDE SEQUENCE [LARGE SCALE GENOMIC DNA]</scope>
    <source>
        <strain evidence="2">ESH_2018</strain>
    </source>
</reference>
<organism evidence="2 3">
    <name type="scientific">Cardiosporidium cionae</name>
    <dbReference type="NCBI Taxonomy" id="476202"/>
    <lineage>
        <taxon>Eukaryota</taxon>
        <taxon>Sar</taxon>
        <taxon>Alveolata</taxon>
        <taxon>Apicomplexa</taxon>
        <taxon>Aconoidasida</taxon>
        <taxon>Nephromycida</taxon>
        <taxon>Cardiosporidium</taxon>
    </lineage>
</organism>
<dbReference type="SUPFAM" id="SSF52540">
    <property type="entry name" value="P-loop containing nucleoside triphosphate hydrolases"/>
    <property type="match status" value="1"/>
</dbReference>
<accession>A0ABQ7J3R2</accession>